<dbReference type="RefSeq" id="WP_008730786.1">
    <property type="nucleotide sequence ID" value="NZ_AKFT01000065.1"/>
</dbReference>
<organism evidence="2 3">
    <name type="scientific">Actinomyces massiliensis F0489</name>
    <dbReference type="NCBI Taxonomy" id="1125718"/>
    <lineage>
        <taxon>Bacteria</taxon>
        <taxon>Bacillati</taxon>
        <taxon>Actinomycetota</taxon>
        <taxon>Actinomycetes</taxon>
        <taxon>Actinomycetales</taxon>
        <taxon>Actinomycetaceae</taxon>
        <taxon>Actinomyces</taxon>
    </lineage>
</organism>
<protein>
    <recommendedName>
        <fullName evidence="1">Glyoxalase/fosfomycin resistance/dioxygenase domain-containing protein</fullName>
    </recommendedName>
</protein>
<dbReference type="OrthoDB" id="9795306at2"/>
<accession>J1HKC1</accession>
<comment type="caution">
    <text evidence="2">The sequence shown here is derived from an EMBL/GenBank/DDBJ whole genome shotgun (WGS) entry which is preliminary data.</text>
</comment>
<keyword evidence="3" id="KW-1185">Reference proteome</keyword>
<dbReference type="SUPFAM" id="SSF54593">
    <property type="entry name" value="Glyoxalase/Bleomycin resistance protein/Dihydroxybiphenyl dioxygenase"/>
    <property type="match status" value="1"/>
</dbReference>
<dbReference type="PANTHER" id="PTHR33990">
    <property type="entry name" value="PROTEIN YJDN-RELATED"/>
    <property type="match status" value="1"/>
</dbReference>
<dbReference type="eggNOG" id="COG2764">
    <property type="taxonomic scope" value="Bacteria"/>
</dbReference>
<evidence type="ECO:0000313" key="2">
    <source>
        <dbReference type="EMBL" id="EJF46385.1"/>
    </source>
</evidence>
<reference evidence="2 3" key="1">
    <citation type="submission" date="2012-05" db="EMBL/GenBank/DDBJ databases">
        <authorList>
            <person name="Harkins D.M."/>
            <person name="Madupu R."/>
            <person name="Durkin A.S."/>
            <person name="Torralba M."/>
            <person name="Methe B."/>
            <person name="Sutton G.G."/>
            <person name="Nelson K.E."/>
        </authorList>
    </citation>
    <scope>NUCLEOTIDE SEQUENCE [LARGE SCALE GENOMIC DNA]</scope>
    <source>
        <strain evidence="2 3">F0489</strain>
    </source>
</reference>
<feature type="domain" description="Glyoxalase/fosfomycin resistance/dioxygenase" evidence="1">
    <location>
        <begin position="13"/>
        <end position="131"/>
    </location>
</feature>
<name>J1HKC1_9ACTO</name>
<dbReference type="InterPro" id="IPR029068">
    <property type="entry name" value="Glyas_Bleomycin-R_OHBP_Dase"/>
</dbReference>
<evidence type="ECO:0000313" key="3">
    <source>
        <dbReference type="Proteomes" id="UP000002941"/>
    </source>
</evidence>
<gene>
    <name evidence="2" type="ORF">HMPREF1318_0186</name>
</gene>
<dbReference type="PANTHER" id="PTHR33990:SF1">
    <property type="entry name" value="PROTEIN YJDN"/>
    <property type="match status" value="1"/>
</dbReference>
<dbReference type="EMBL" id="AKFT01000065">
    <property type="protein sequence ID" value="EJF46385.1"/>
    <property type="molecule type" value="Genomic_DNA"/>
</dbReference>
<sequence>MKADLSAYITFEGRAREALEHYQTALGGKVLIETFRKWGIPTAPGHEDDVVYGVLRTDDGFVLRVKDRASDEEPVEQGTAWALCLNGEEAERLTACWNALTEGATIIEPLQEMPWGDLNGALIDAFGIRWSVNIGSSE</sequence>
<dbReference type="AlphaFoldDB" id="J1HKC1"/>
<dbReference type="Gene3D" id="3.10.180.10">
    <property type="entry name" value="2,3-Dihydroxybiphenyl 1,2-Dioxygenase, domain 1"/>
    <property type="match status" value="1"/>
</dbReference>
<proteinExistence type="predicted"/>
<evidence type="ECO:0000259" key="1">
    <source>
        <dbReference type="Pfam" id="PF00903"/>
    </source>
</evidence>
<dbReference type="Pfam" id="PF00903">
    <property type="entry name" value="Glyoxalase"/>
    <property type="match status" value="1"/>
</dbReference>
<dbReference type="Proteomes" id="UP000002941">
    <property type="component" value="Unassembled WGS sequence"/>
</dbReference>
<dbReference type="PATRIC" id="fig|1125718.3.peg.951"/>
<dbReference type="InterPro" id="IPR004360">
    <property type="entry name" value="Glyas_Fos-R_dOase_dom"/>
</dbReference>